<dbReference type="InterPro" id="IPR036890">
    <property type="entry name" value="HATPase_C_sf"/>
</dbReference>
<reference evidence="9" key="1">
    <citation type="journal article" date="2021" name="PeerJ">
        <title>Extensive microbial diversity within the chicken gut microbiome revealed by metagenomics and culture.</title>
        <authorList>
            <person name="Gilroy R."/>
            <person name="Ravi A."/>
            <person name="Getino M."/>
            <person name="Pursley I."/>
            <person name="Horton D.L."/>
            <person name="Alikhan N.F."/>
            <person name="Baker D."/>
            <person name="Gharbi K."/>
            <person name="Hall N."/>
            <person name="Watson M."/>
            <person name="Adriaenssens E.M."/>
            <person name="Foster-Nyarko E."/>
            <person name="Jarju S."/>
            <person name="Secka A."/>
            <person name="Antonio M."/>
            <person name="Oren A."/>
            <person name="Chaudhuri R.R."/>
            <person name="La Ragione R."/>
            <person name="Hildebrand F."/>
            <person name="Pallen M.J."/>
        </authorList>
    </citation>
    <scope>NUCLEOTIDE SEQUENCE</scope>
    <source>
        <strain evidence="9">4100</strain>
    </source>
</reference>
<gene>
    <name evidence="5 9" type="primary">mutL</name>
    <name evidence="9" type="ORF">K8V47_02835</name>
</gene>
<name>A0A921E7I3_9BACT</name>
<keyword evidence="4 5" id="KW-0234">DNA repair</keyword>
<dbReference type="InterPro" id="IPR014762">
    <property type="entry name" value="DNA_mismatch_repair_CS"/>
</dbReference>
<dbReference type="EMBL" id="DYXT01000017">
    <property type="protein sequence ID" value="HJE38685.1"/>
    <property type="molecule type" value="Genomic_DNA"/>
</dbReference>
<dbReference type="GO" id="GO:0032300">
    <property type="term" value="C:mismatch repair complex"/>
    <property type="evidence" value="ECO:0007669"/>
    <property type="project" value="InterPro"/>
</dbReference>
<feature type="domain" description="MutL C-terminal dimerisation" evidence="7">
    <location>
        <begin position="460"/>
        <end position="601"/>
    </location>
</feature>
<dbReference type="InterPro" id="IPR002099">
    <property type="entry name" value="MutL/Mlh/PMS"/>
</dbReference>
<dbReference type="SMART" id="SM00853">
    <property type="entry name" value="MutL_C"/>
    <property type="match status" value="1"/>
</dbReference>
<dbReference type="SMART" id="SM01340">
    <property type="entry name" value="DNA_mis_repair"/>
    <property type="match status" value="1"/>
</dbReference>
<dbReference type="Gene3D" id="3.30.230.10">
    <property type="match status" value="1"/>
</dbReference>
<evidence type="ECO:0000256" key="1">
    <source>
        <dbReference type="ARBA" id="ARBA00006082"/>
    </source>
</evidence>
<proteinExistence type="inferred from homology"/>
<dbReference type="GO" id="GO:0005524">
    <property type="term" value="F:ATP binding"/>
    <property type="evidence" value="ECO:0007669"/>
    <property type="project" value="InterPro"/>
</dbReference>
<dbReference type="InterPro" id="IPR042120">
    <property type="entry name" value="MutL_C_dimsub"/>
</dbReference>
<dbReference type="NCBIfam" id="TIGR00585">
    <property type="entry name" value="mutl"/>
    <property type="match status" value="1"/>
</dbReference>
<evidence type="ECO:0000256" key="3">
    <source>
        <dbReference type="ARBA" id="ARBA00022763"/>
    </source>
</evidence>
<dbReference type="Pfam" id="PF08676">
    <property type="entry name" value="MutL_C"/>
    <property type="match status" value="1"/>
</dbReference>
<dbReference type="Pfam" id="PF13589">
    <property type="entry name" value="HATPase_c_3"/>
    <property type="match status" value="1"/>
</dbReference>
<evidence type="ECO:0000313" key="9">
    <source>
        <dbReference type="EMBL" id="HJE38685.1"/>
    </source>
</evidence>
<dbReference type="AlphaFoldDB" id="A0A921E7I3"/>
<dbReference type="GO" id="GO:0030983">
    <property type="term" value="F:mismatched DNA binding"/>
    <property type="evidence" value="ECO:0007669"/>
    <property type="project" value="InterPro"/>
</dbReference>
<dbReference type="Gene3D" id="3.30.1370.100">
    <property type="entry name" value="MutL, C-terminal domain, regulatory subdomain"/>
    <property type="match status" value="1"/>
</dbReference>
<keyword evidence="9" id="KW-0255">Endonuclease</keyword>
<evidence type="ECO:0000313" key="10">
    <source>
        <dbReference type="Proteomes" id="UP000711407"/>
    </source>
</evidence>
<organism evidence="9 10">
    <name type="scientific">Candidatus Amulumruptor caecigallinarius</name>
    <dbReference type="NCBI Taxonomy" id="2109911"/>
    <lineage>
        <taxon>Bacteria</taxon>
        <taxon>Pseudomonadati</taxon>
        <taxon>Bacteroidota</taxon>
        <taxon>Bacteroidia</taxon>
        <taxon>Bacteroidales</taxon>
        <taxon>Muribaculaceae</taxon>
        <taxon>Candidatus Amulumruptor</taxon>
    </lineage>
</organism>
<dbReference type="PANTHER" id="PTHR10073:SF12">
    <property type="entry name" value="DNA MISMATCH REPAIR PROTEIN MLH1"/>
    <property type="match status" value="1"/>
</dbReference>
<evidence type="ECO:0000259" key="8">
    <source>
        <dbReference type="SMART" id="SM01340"/>
    </source>
</evidence>
<comment type="similarity">
    <text evidence="1 5">Belongs to the DNA mismatch repair MutL/HexB family.</text>
</comment>
<dbReference type="PANTHER" id="PTHR10073">
    <property type="entry name" value="DNA MISMATCH REPAIR PROTEIN MLH, PMS, MUTL"/>
    <property type="match status" value="1"/>
</dbReference>
<dbReference type="Pfam" id="PF01119">
    <property type="entry name" value="DNA_mis_repair"/>
    <property type="match status" value="1"/>
</dbReference>
<dbReference type="FunFam" id="3.30.565.10:FF:000003">
    <property type="entry name" value="DNA mismatch repair endonuclease MutL"/>
    <property type="match status" value="1"/>
</dbReference>
<dbReference type="CDD" id="cd16926">
    <property type="entry name" value="HATPase_MutL-MLH-PMS-like"/>
    <property type="match status" value="1"/>
</dbReference>
<dbReference type="GO" id="GO:0016887">
    <property type="term" value="F:ATP hydrolysis activity"/>
    <property type="evidence" value="ECO:0007669"/>
    <property type="project" value="InterPro"/>
</dbReference>
<dbReference type="GO" id="GO:0140664">
    <property type="term" value="F:ATP-dependent DNA damage sensor activity"/>
    <property type="evidence" value="ECO:0007669"/>
    <property type="project" value="InterPro"/>
</dbReference>
<evidence type="ECO:0000259" key="7">
    <source>
        <dbReference type="SMART" id="SM00853"/>
    </source>
</evidence>
<protein>
    <recommendedName>
        <fullName evidence="2 5">DNA mismatch repair protein MutL</fullName>
    </recommendedName>
</protein>
<dbReference type="Gene3D" id="3.30.1540.20">
    <property type="entry name" value="MutL, C-terminal domain, dimerisation subdomain"/>
    <property type="match status" value="1"/>
</dbReference>
<dbReference type="CDD" id="cd00782">
    <property type="entry name" value="MutL_Trans"/>
    <property type="match status" value="1"/>
</dbReference>
<evidence type="ECO:0000256" key="6">
    <source>
        <dbReference type="SAM" id="MobiDB-lite"/>
    </source>
</evidence>
<feature type="compositionally biased region" description="Low complexity" evidence="6">
    <location>
        <begin position="387"/>
        <end position="398"/>
    </location>
</feature>
<dbReference type="SUPFAM" id="SSF54211">
    <property type="entry name" value="Ribosomal protein S5 domain 2-like"/>
    <property type="match status" value="1"/>
</dbReference>
<dbReference type="SUPFAM" id="SSF55874">
    <property type="entry name" value="ATPase domain of HSP90 chaperone/DNA topoisomerase II/histidine kinase"/>
    <property type="match status" value="1"/>
</dbReference>
<dbReference type="InterPro" id="IPR042121">
    <property type="entry name" value="MutL_C_regsub"/>
</dbReference>
<dbReference type="Proteomes" id="UP000711407">
    <property type="component" value="Unassembled WGS sequence"/>
</dbReference>
<reference evidence="9" key="2">
    <citation type="submission" date="2021-09" db="EMBL/GenBank/DDBJ databases">
        <authorList>
            <person name="Gilroy R."/>
        </authorList>
    </citation>
    <scope>NUCLEOTIDE SEQUENCE</scope>
    <source>
        <strain evidence="9">4100</strain>
    </source>
</reference>
<evidence type="ECO:0000256" key="4">
    <source>
        <dbReference type="ARBA" id="ARBA00023204"/>
    </source>
</evidence>
<dbReference type="Gene3D" id="3.30.565.10">
    <property type="entry name" value="Histidine kinase-like ATPase, C-terminal domain"/>
    <property type="match status" value="1"/>
</dbReference>
<feature type="region of interest" description="Disordered" evidence="6">
    <location>
        <begin position="367"/>
        <end position="400"/>
    </location>
</feature>
<dbReference type="InterPro" id="IPR037198">
    <property type="entry name" value="MutL_C_sf"/>
</dbReference>
<evidence type="ECO:0000256" key="2">
    <source>
        <dbReference type="ARBA" id="ARBA00021975"/>
    </source>
</evidence>
<accession>A0A921E7I3</accession>
<dbReference type="GO" id="GO:0004519">
    <property type="term" value="F:endonuclease activity"/>
    <property type="evidence" value="ECO:0007669"/>
    <property type="project" value="UniProtKB-KW"/>
</dbReference>
<dbReference type="InterPro" id="IPR014790">
    <property type="entry name" value="MutL_C"/>
</dbReference>
<sequence length="642" mass="70221">MSDIIRLLPDSVANQIAAGEVVQQPSSAIKELVENSVDAGAKHITIYIKDAGRTLIQVIDDGVGMSETDARMAFERHATSKISKADDLFSLHTMGFRGEALASIAAVAQIDMKTRREEDEIGTHIEISGAKVIATGPIACSKGTNLAVKNLFFNVPGRRKFLKKDSVEFGNIVKEFERLALVNPGVELTLIHNDVTVHRLAATTVKQRIIDLFGKSMATQLVPVSTETPLVKLSGFICMPEYARKKGALQFLTVNGRNMRHPLFQKAVQSCYEYLIAHDAKPNFFIDFQVSPDSIDVNIHPTKKEIKFVNEFAIRQIIIAAVRESLGRFNAVPSIDFESTDVPEIPAFSPDSEAGHDVDFDPSYNPFAEADDGYRPESPTRSYRDVSSIPSGITSSSPQAGRHRVLNDWEKLYENFNVDAPVGSDDDLAIPNVTASAINGDAVNPGETLDMEVEASIPGAFQVRNRFIITPSHEGILVVDQHRAHLNVLYHKYISEIDAHDVSGQTLLFPETIELSASENQILDSIIDKMSEVGYALAYLGDNTWSINAVPSMLSNVNAVDSVRKILDNAAESGGSFEMDIDRLVAMGMARASAVKSGHKMTQKEIEHLLSELFKLKSPALTPDGLTVMALISGDQVAALFE</sequence>
<dbReference type="SUPFAM" id="SSF118116">
    <property type="entry name" value="DNA mismatch repair protein MutL"/>
    <property type="match status" value="1"/>
</dbReference>
<dbReference type="InterPro" id="IPR013507">
    <property type="entry name" value="DNA_mismatch_S5_2-like"/>
</dbReference>
<keyword evidence="9" id="KW-0378">Hydrolase</keyword>
<dbReference type="PROSITE" id="PS00058">
    <property type="entry name" value="DNA_MISMATCH_REPAIR_1"/>
    <property type="match status" value="1"/>
</dbReference>
<dbReference type="InterPro" id="IPR038973">
    <property type="entry name" value="MutL/Mlh/Pms-like"/>
</dbReference>
<evidence type="ECO:0000256" key="5">
    <source>
        <dbReference type="HAMAP-Rule" id="MF_00149"/>
    </source>
</evidence>
<dbReference type="InterPro" id="IPR014721">
    <property type="entry name" value="Ribsml_uS5_D2-typ_fold_subgr"/>
</dbReference>
<comment type="caution">
    <text evidence="9">The sequence shown here is derived from an EMBL/GenBank/DDBJ whole genome shotgun (WGS) entry which is preliminary data.</text>
</comment>
<dbReference type="GO" id="GO:0006298">
    <property type="term" value="P:mismatch repair"/>
    <property type="evidence" value="ECO:0007669"/>
    <property type="project" value="UniProtKB-UniRule"/>
</dbReference>
<keyword evidence="9" id="KW-0540">Nuclease</keyword>
<dbReference type="InterPro" id="IPR020568">
    <property type="entry name" value="Ribosomal_Su5_D2-typ_SF"/>
</dbReference>
<feature type="domain" description="DNA mismatch repair protein S5" evidence="8">
    <location>
        <begin position="209"/>
        <end position="327"/>
    </location>
</feature>
<dbReference type="HAMAP" id="MF_00149">
    <property type="entry name" value="DNA_mis_repair"/>
    <property type="match status" value="1"/>
</dbReference>
<comment type="function">
    <text evidence="5">This protein is involved in the repair of mismatches in DNA. It is required for dam-dependent methyl-directed DNA mismatch repair. May act as a 'molecular matchmaker', a protein that promotes the formation of a stable complex between two or more DNA-binding proteins in an ATP-dependent manner without itself being part of a final effector complex.</text>
</comment>
<keyword evidence="3 5" id="KW-0227">DNA damage</keyword>
<dbReference type="InterPro" id="IPR020667">
    <property type="entry name" value="DNA_mismatch_repair_MutL"/>
</dbReference>